<keyword evidence="2" id="KW-0963">Cytoplasm</keyword>
<dbReference type="CDD" id="cd00311">
    <property type="entry name" value="TIM"/>
    <property type="match status" value="1"/>
</dbReference>
<evidence type="ECO:0000256" key="1">
    <source>
        <dbReference type="ARBA" id="ARBA00023235"/>
    </source>
</evidence>
<keyword evidence="2" id="KW-0312">Gluconeogenesis</keyword>
<evidence type="ECO:0000313" key="4">
    <source>
        <dbReference type="Proteomes" id="UP000219440"/>
    </source>
</evidence>
<dbReference type="RefSeq" id="WP_097061561.1">
    <property type="nucleotide sequence ID" value="NZ_BMLC01000004.1"/>
</dbReference>
<comment type="subunit">
    <text evidence="2">Homodimer.</text>
</comment>
<keyword evidence="4" id="KW-1185">Reference proteome</keyword>
<dbReference type="GO" id="GO:0019563">
    <property type="term" value="P:glycerol catabolic process"/>
    <property type="evidence" value="ECO:0007669"/>
    <property type="project" value="TreeGrafter"/>
</dbReference>
<dbReference type="GO" id="GO:0005829">
    <property type="term" value="C:cytosol"/>
    <property type="evidence" value="ECO:0007669"/>
    <property type="project" value="TreeGrafter"/>
</dbReference>
<proteinExistence type="inferred from homology"/>
<comment type="similarity">
    <text evidence="2">Belongs to the triosephosphate isomerase family.</text>
</comment>
<evidence type="ECO:0000313" key="3">
    <source>
        <dbReference type="EMBL" id="SOE72415.1"/>
    </source>
</evidence>
<dbReference type="AlphaFoldDB" id="A0A2C9A0J0"/>
<name>A0A2C9A0J0_9MICO</name>
<dbReference type="Gene3D" id="3.20.20.70">
    <property type="entry name" value="Aldolase class I"/>
    <property type="match status" value="1"/>
</dbReference>
<gene>
    <name evidence="3" type="ORF">SAMN06296378_2488</name>
</gene>
<reference evidence="3 4" key="1">
    <citation type="submission" date="2017-09" db="EMBL/GenBank/DDBJ databases">
        <authorList>
            <person name="Ehlers B."/>
            <person name="Leendertz F.H."/>
        </authorList>
    </citation>
    <scope>NUCLEOTIDE SEQUENCE [LARGE SCALE GENOMIC DNA]</scope>
    <source>
        <strain evidence="3 4">CGMCC 1.05381</strain>
    </source>
</reference>
<sequence>MIRVPDNAATRPVVLGVSLKLYMNIAQSAQWARDVATIANGHPAIKSGTVKLFVLPSLPAVPAVSDALEGTHIRWGAQDLHWEDRGAFTGATSGADLREIGCSFVEVGHAERRNVFGEGDDVVKLKLEAAFRNGLTPVLCVGEREKMSAADAASACIAQLDSALATVVRTDSSPEIVVAYEPEWAIGAEMPASPDSVGVVAQALRDRLSGESWLGSSTVIYGGSAQRGTLTSLGNNIDGLFLGRFAHQPGELEHILDEAAGLR</sequence>
<keyword evidence="2" id="KW-0324">Glycolysis</keyword>
<dbReference type="UniPathway" id="UPA00138"/>
<dbReference type="GO" id="GO:0004807">
    <property type="term" value="F:triose-phosphate isomerase activity"/>
    <property type="evidence" value="ECO:0007669"/>
    <property type="project" value="UniProtKB-EC"/>
</dbReference>
<dbReference type="PANTHER" id="PTHR21139:SF2">
    <property type="entry name" value="TRIOSEPHOSPHATE ISOMERASE"/>
    <property type="match status" value="1"/>
</dbReference>
<dbReference type="OrthoDB" id="9809429at2"/>
<dbReference type="EMBL" id="OCST01000005">
    <property type="protein sequence ID" value="SOE72415.1"/>
    <property type="molecule type" value="Genomic_DNA"/>
</dbReference>
<dbReference type="GO" id="GO:0046166">
    <property type="term" value="P:glyceraldehyde-3-phosphate biosynthetic process"/>
    <property type="evidence" value="ECO:0007669"/>
    <property type="project" value="TreeGrafter"/>
</dbReference>
<dbReference type="EC" id="5.3.1.1" evidence="2"/>
<keyword evidence="1 2" id="KW-0413">Isomerase</keyword>
<dbReference type="UniPathway" id="UPA00109">
    <property type="reaction ID" value="UER00189"/>
</dbReference>
<dbReference type="GO" id="GO:0006094">
    <property type="term" value="P:gluconeogenesis"/>
    <property type="evidence" value="ECO:0007669"/>
    <property type="project" value="UniProtKB-UniPathway"/>
</dbReference>
<dbReference type="SUPFAM" id="SSF51351">
    <property type="entry name" value="Triosephosphate isomerase (TIM)"/>
    <property type="match status" value="1"/>
</dbReference>
<organism evidence="3 4">
    <name type="scientific">Salinibacterium xinjiangense</name>
    <dbReference type="NCBI Taxonomy" id="386302"/>
    <lineage>
        <taxon>Bacteria</taxon>
        <taxon>Bacillati</taxon>
        <taxon>Actinomycetota</taxon>
        <taxon>Actinomycetes</taxon>
        <taxon>Micrococcales</taxon>
        <taxon>Microbacteriaceae</taxon>
        <taxon>Salinibacterium</taxon>
    </lineage>
</organism>
<dbReference type="PROSITE" id="PS51440">
    <property type="entry name" value="TIM_2"/>
    <property type="match status" value="1"/>
</dbReference>
<dbReference type="InterPro" id="IPR000652">
    <property type="entry name" value="Triosephosphate_isomerase"/>
</dbReference>
<dbReference type="InterPro" id="IPR013785">
    <property type="entry name" value="Aldolase_TIM"/>
</dbReference>
<dbReference type="PANTHER" id="PTHR21139">
    <property type="entry name" value="TRIOSEPHOSPHATE ISOMERASE"/>
    <property type="match status" value="1"/>
</dbReference>
<comment type="pathway">
    <text evidence="2">Carbohydrate biosynthesis; gluconeogenesis.</text>
</comment>
<comment type="subcellular location">
    <subcellularLocation>
        <location evidence="2">Cytoplasm</location>
    </subcellularLocation>
</comment>
<comment type="pathway">
    <text evidence="2">Carbohydrate degradation; glycolysis; D-glyceraldehyde 3-phosphate from glycerone phosphate: step 1/1.</text>
</comment>
<comment type="catalytic activity">
    <reaction evidence="2">
        <text>D-glyceraldehyde 3-phosphate = dihydroxyacetone phosphate</text>
        <dbReference type="Rhea" id="RHEA:18585"/>
        <dbReference type="ChEBI" id="CHEBI:57642"/>
        <dbReference type="ChEBI" id="CHEBI:59776"/>
        <dbReference type="EC" id="5.3.1.1"/>
    </reaction>
</comment>
<dbReference type="Pfam" id="PF00121">
    <property type="entry name" value="TIM"/>
    <property type="match status" value="1"/>
</dbReference>
<dbReference type="Proteomes" id="UP000219440">
    <property type="component" value="Unassembled WGS sequence"/>
</dbReference>
<dbReference type="InterPro" id="IPR035990">
    <property type="entry name" value="TIM_sf"/>
</dbReference>
<accession>A0A2C9A0J0</accession>
<dbReference type="GO" id="GO:0006096">
    <property type="term" value="P:glycolytic process"/>
    <property type="evidence" value="ECO:0007669"/>
    <property type="project" value="UniProtKB-UniPathway"/>
</dbReference>
<protein>
    <recommendedName>
        <fullName evidence="2">Triosephosphate isomerase</fullName>
        <ecNumber evidence="2">5.3.1.1</ecNumber>
    </recommendedName>
</protein>
<evidence type="ECO:0000256" key="2">
    <source>
        <dbReference type="RuleBase" id="RU363013"/>
    </source>
</evidence>